<dbReference type="Gramene" id="TraesCS6B03G0403000.1">
    <property type="protein sequence ID" value="TraesCS6B03G0403000.1.CDS"/>
    <property type="gene ID" value="TraesCS6B03G0403000"/>
</dbReference>
<dbReference type="AlphaFoldDB" id="A0A3B6PKI1"/>
<feature type="region of interest" description="Disordered" evidence="1">
    <location>
        <begin position="1"/>
        <end position="54"/>
    </location>
</feature>
<dbReference type="Gene3D" id="3.30.70.330">
    <property type="match status" value="1"/>
</dbReference>
<gene>
    <name evidence="3" type="primary">LOC123139041</name>
</gene>
<dbReference type="STRING" id="4565.A0A3B6PKI1"/>
<feature type="region of interest" description="Disordered" evidence="1">
    <location>
        <begin position="362"/>
        <end position="396"/>
    </location>
</feature>
<reference evidence="3" key="2">
    <citation type="submission" date="2018-10" db="UniProtKB">
        <authorList>
            <consortium name="EnsemblPlants"/>
        </authorList>
    </citation>
    <scope>IDENTIFICATION</scope>
</reference>
<evidence type="ECO:0000259" key="2">
    <source>
        <dbReference type="Pfam" id="PF04059"/>
    </source>
</evidence>
<evidence type="ECO:0000256" key="1">
    <source>
        <dbReference type="SAM" id="MobiDB-lite"/>
    </source>
</evidence>
<dbReference type="Pfam" id="PF04059">
    <property type="entry name" value="RRM_2"/>
    <property type="match status" value="1"/>
</dbReference>
<dbReference type="SUPFAM" id="SSF54928">
    <property type="entry name" value="RNA-binding domain, RBD"/>
    <property type="match status" value="1"/>
</dbReference>
<evidence type="ECO:0000313" key="4">
    <source>
        <dbReference type="Proteomes" id="UP000019116"/>
    </source>
</evidence>
<accession>A0A3B6PKI1</accession>
<dbReference type="OMA" id="RPPHKLM"/>
<sequence>MTISGCPRPIPTTLLQRSQIVPPARERFPAGERVSSNSPSPSPPTRPPKAMAATGLNAYARPYSRRSARAHHAPPKPHPFMTPEYHGDAGYPPPFPLAANYSRATFPEHHYPGPLPPRPFFPEHVAAPRHHGRPRGPVFDPEKLYAQVMHSFNYKHTARAAAAGKGKGGGPATRRLLPAAPPCGPRGQRARGRSKVYVPAARGGGRERSPSPALTRRRAWPVPPPAWAWHGRSRTTVMIRNIPNKLTRPSMMKLLDDHCARVNRRRGPGAVPAAYDFLYLPMDFSRQRCSNKGYAFVNFTTAEAARGLHYALHGRGWHRSLGSGKIINIGAAYMQGRHRLVRHFSRSTFACHTDEYLPALFSPPRDGAADPPPAEPMHLGRRVPPRVSPAVQPAAPEQQLVWVRRGEVTS</sequence>
<name>A0A3B6PKI1_WHEAT</name>
<dbReference type="InterPro" id="IPR035979">
    <property type="entry name" value="RBD_domain_sf"/>
</dbReference>
<organism evidence="3">
    <name type="scientific">Triticum aestivum</name>
    <name type="common">Wheat</name>
    <dbReference type="NCBI Taxonomy" id="4565"/>
    <lineage>
        <taxon>Eukaryota</taxon>
        <taxon>Viridiplantae</taxon>
        <taxon>Streptophyta</taxon>
        <taxon>Embryophyta</taxon>
        <taxon>Tracheophyta</taxon>
        <taxon>Spermatophyta</taxon>
        <taxon>Magnoliopsida</taxon>
        <taxon>Liliopsida</taxon>
        <taxon>Poales</taxon>
        <taxon>Poaceae</taxon>
        <taxon>BOP clade</taxon>
        <taxon>Pooideae</taxon>
        <taxon>Triticodae</taxon>
        <taxon>Triticeae</taxon>
        <taxon>Triticinae</taxon>
        <taxon>Triticum</taxon>
    </lineage>
</organism>
<feature type="region of interest" description="Disordered" evidence="1">
    <location>
        <begin position="162"/>
        <end position="194"/>
    </location>
</feature>
<feature type="region of interest" description="Disordered" evidence="1">
    <location>
        <begin position="64"/>
        <end position="83"/>
    </location>
</feature>
<dbReference type="Gramene" id="TraesCS6B02G159300.2">
    <property type="protein sequence ID" value="TraesCS6B02G159300.2"/>
    <property type="gene ID" value="TraesCS6B02G159300"/>
</dbReference>
<dbReference type="SMR" id="A0A3B6PKI1"/>
<dbReference type="Proteomes" id="UP000019116">
    <property type="component" value="Chromosome 6B"/>
</dbReference>
<feature type="compositionally biased region" description="Basic residues" evidence="1">
    <location>
        <begin position="64"/>
        <end position="75"/>
    </location>
</feature>
<dbReference type="InterPro" id="IPR012677">
    <property type="entry name" value="Nucleotide-bd_a/b_plait_sf"/>
</dbReference>
<reference evidence="3" key="1">
    <citation type="submission" date="2018-08" db="EMBL/GenBank/DDBJ databases">
        <authorList>
            <person name="Rossello M."/>
        </authorList>
    </citation>
    <scope>NUCLEOTIDE SEQUENCE [LARGE SCALE GENOMIC DNA]</scope>
    <source>
        <strain evidence="3">cv. Chinese Spring</strain>
    </source>
</reference>
<feature type="domain" description="Mei2-like C-terminal RNA recognition motif" evidence="2">
    <location>
        <begin position="234"/>
        <end position="344"/>
    </location>
</feature>
<proteinExistence type="predicted"/>
<dbReference type="InterPro" id="IPR007201">
    <property type="entry name" value="Mei2-like_Rrm_C"/>
</dbReference>
<dbReference type="GO" id="GO:0003723">
    <property type="term" value="F:RNA binding"/>
    <property type="evidence" value="ECO:0000318"/>
    <property type="project" value="GO_Central"/>
</dbReference>
<dbReference type="OrthoDB" id="417481at2759"/>
<protein>
    <recommendedName>
        <fullName evidence="2">Mei2-like C-terminal RNA recognition motif domain-containing protein</fullName>
    </recommendedName>
</protein>
<dbReference type="EnsemblPlants" id="TraesCS6B02G159300.2">
    <property type="protein sequence ID" value="TraesCS6B02G159300.2"/>
    <property type="gene ID" value="TraesCS6B02G159300"/>
</dbReference>
<evidence type="ECO:0000313" key="3">
    <source>
        <dbReference type="EnsemblPlants" id="TraesCS6B02G159300.2"/>
    </source>
</evidence>
<keyword evidence="4" id="KW-1185">Reference proteome</keyword>
<dbReference type="GO" id="GO:1990904">
    <property type="term" value="C:ribonucleoprotein complex"/>
    <property type="evidence" value="ECO:0000318"/>
    <property type="project" value="GO_Central"/>
</dbReference>